<protein>
    <submittedName>
        <fullName evidence="2">Uncharacterized protein</fullName>
    </submittedName>
</protein>
<proteinExistence type="predicted"/>
<feature type="compositionally biased region" description="Low complexity" evidence="1">
    <location>
        <begin position="83"/>
        <end position="96"/>
    </location>
</feature>
<name>A0ABP7R3W9_9ACTN</name>
<evidence type="ECO:0000313" key="2">
    <source>
        <dbReference type="EMBL" id="GAA3992201.1"/>
    </source>
</evidence>
<sequence length="96" mass="10059">MPNPITIIQCHRDQGSLSSRAGTAVVTVPMAAGVEPGDDDSAVMAPSPSSERLPCALHRKGHAHRAGRARRRTGRPQGPPAPSAAEPYAPSMRETV</sequence>
<reference evidence="3" key="1">
    <citation type="journal article" date="2019" name="Int. J. Syst. Evol. Microbiol.">
        <title>The Global Catalogue of Microorganisms (GCM) 10K type strain sequencing project: providing services to taxonomists for standard genome sequencing and annotation.</title>
        <authorList>
            <consortium name="The Broad Institute Genomics Platform"/>
            <consortium name="The Broad Institute Genome Sequencing Center for Infectious Disease"/>
            <person name="Wu L."/>
            <person name="Ma J."/>
        </authorList>
    </citation>
    <scope>NUCLEOTIDE SEQUENCE [LARGE SCALE GENOMIC DNA]</scope>
    <source>
        <strain evidence="3">JCM 17027</strain>
    </source>
</reference>
<evidence type="ECO:0000256" key="1">
    <source>
        <dbReference type="SAM" id="MobiDB-lite"/>
    </source>
</evidence>
<accession>A0ABP7R3W9</accession>
<comment type="caution">
    <text evidence="2">The sequence shown here is derived from an EMBL/GenBank/DDBJ whole genome shotgun (WGS) entry which is preliminary data.</text>
</comment>
<organism evidence="2 3">
    <name type="scientific">Streptomyces marokkonensis</name>
    <dbReference type="NCBI Taxonomy" id="324855"/>
    <lineage>
        <taxon>Bacteria</taxon>
        <taxon>Bacillati</taxon>
        <taxon>Actinomycetota</taxon>
        <taxon>Actinomycetes</taxon>
        <taxon>Kitasatosporales</taxon>
        <taxon>Streptomycetaceae</taxon>
        <taxon>Streptomyces</taxon>
    </lineage>
</organism>
<keyword evidence="3" id="KW-1185">Reference proteome</keyword>
<feature type="region of interest" description="Disordered" evidence="1">
    <location>
        <begin position="33"/>
        <end position="96"/>
    </location>
</feature>
<dbReference type="EMBL" id="BAABCQ010000095">
    <property type="protein sequence ID" value="GAA3992201.1"/>
    <property type="molecule type" value="Genomic_DNA"/>
</dbReference>
<gene>
    <name evidence="2" type="ORF">GCM10022384_44920</name>
</gene>
<evidence type="ECO:0000313" key="3">
    <source>
        <dbReference type="Proteomes" id="UP001500034"/>
    </source>
</evidence>
<dbReference type="Proteomes" id="UP001500034">
    <property type="component" value="Unassembled WGS sequence"/>
</dbReference>
<feature type="compositionally biased region" description="Basic residues" evidence="1">
    <location>
        <begin position="57"/>
        <end position="74"/>
    </location>
</feature>